<evidence type="ECO:0000256" key="2">
    <source>
        <dbReference type="ARBA" id="ARBA00022448"/>
    </source>
</evidence>
<dbReference type="GO" id="GO:0055085">
    <property type="term" value="P:transmembrane transport"/>
    <property type="evidence" value="ECO:0007669"/>
    <property type="project" value="InterPro"/>
</dbReference>
<organism evidence="10 11">
    <name type="scientific">Phytoactinopolyspora halotolerans</name>
    <dbReference type="NCBI Taxonomy" id="1981512"/>
    <lineage>
        <taxon>Bacteria</taxon>
        <taxon>Bacillati</taxon>
        <taxon>Actinomycetota</taxon>
        <taxon>Actinomycetes</taxon>
        <taxon>Jiangellales</taxon>
        <taxon>Jiangellaceae</taxon>
        <taxon>Phytoactinopolyspora</taxon>
    </lineage>
</organism>
<keyword evidence="5 7" id="KW-1133">Transmembrane helix</keyword>
<feature type="compositionally biased region" description="Basic and acidic residues" evidence="8">
    <location>
        <begin position="1"/>
        <end position="14"/>
    </location>
</feature>
<reference evidence="10 11" key="1">
    <citation type="submission" date="2020-02" db="EMBL/GenBank/DDBJ databases">
        <authorList>
            <person name="Li X.-J."/>
            <person name="Han X.-M."/>
        </authorList>
    </citation>
    <scope>NUCLEOTIDE SEQUENCE [LARGE SCALE GENOMIC DNA]</scope>
    <source>
        <strain evidence="10 11">CCTCC AB 2017055</strain>
    </source>
</reference>
<comment type="similarity">
    <text evidence="7">Belongs to the binding-protein-dependent transport system permease family.</text>
</comment>
<evidence type="ECO:0000259" key="9">
    <source>
        <dbReference type="PROSITE" id="PS50928"/>
    </source>
</evidence>
<keyword evidence="11" id="KW-1185">Reference proteome</keyword>
<gene>
    <name evidence="10" type="ORF">G1H10_17065</name>
</gene>
<accession>A0A6L9S9Y1</accession>
<proteinExistence type="inferred from homology"/>
<dbReference type="Pfam" id="PF00528">
    <property type="entry name" value="BPD_transp_1"/>
    <property type="match status" value="1"/>
</dbReference>
<evidence type="ECO:0000256" key="5">
    <source>
        <dbReference type="ARBA" id="ARBA00022989"/>
    </source>
</evidence>
<dbReference type="CDD" id="cd06261">
    <property type="entry name" value="TM_PBP2"/>
    <property type="match status" value="1"/>
</dbReference>
<protein>
    <submittedName>
        <fullName evidence="10">Carbohydrate ABC transporter permease</fullName>
    </submittedName>
</protein>
<dbReference type="Proteomes" id="UP000475214">
    <property type="component" value="Unassembled WGS sequence"/>
</dbReference>
<feature type="transmembrane region" description="Helical" evidence="7">
    <location>
        <begin position="271"/>
        <end position="290"/>
    </location>
</feature>
<evidence type="ECO:0000313" key="11">
    <source>
        <dbReference type="Proteomes" id="UP000475214"/>
    </source>
</evidence>
<feature type="transmembrane region" description="Helical" evidence="7">
    <location>
        <begin position="103"/>
        <end position="122"/>
    </location>
</feature>
<comment type="subcellular location">
    <subcellularLocation>
        <location evidence="1 7">Cell membrane</location>
        <topology evidence="1 7">Multi-pass membrane protein</topology>
    </subcellularLocation>
</comment>
<dbReference type="GO" id="GO:0005886">
    <property type="term" value="C:plasma membrane"/>
    <property type="evidence" value="ECO:0007669"/>
    <property type="project" value="UniProtKB-SubCell"/>
</dbReference>
<dbReference type="PANTHER" id="PTHR32243">
    <property type="entry name" value="MALTOSE TRANSPORT SYSTEM PERMEASE-RELATED"/>
    <property type="match status" value="1"/>
</dbReference>
<evidence type="ECO:0000256" key="7">
    <source>
        <dbReference type="RuleBase" id="RU363032"/>
    </source>
</evidence>
<keyword evidence="3" id="KW-1003">Cell membrane</keyword>
<evidence type="ECO:0000313" key="10">
    <source>
        <dbReference type="EMBL" id="NEE01887.1"/>
    </source>
</evidence>
<dbReference type="PANTHER" id="PTHR32243:SF18">
    <property type="entry name" value="INNER MEMBRANE ABC TRANSPORTER PERMEASE PROTEIN YCJP"/>
    <property type="match status" value="1"/>
</dbReference>
<dbReference type="InterPro" id="IPR035906">
    <property type="entry name" value="MetI-like_sf"/>
</dbReference>
<dbReference type="EMBL" id="JAAGOA010000012">
    <property type="protein sequence ID" value="NEE01887.1"/>
    <property type="molecule type" value="Genomic_DNA"/>
</dbReference>
<dbReference type="PROSITE" id="PS50928">
    <property type="entry name" value="ABC_TM1"/>
    <property type="match status" value="1"/>
</dbReference>
<feature type="transmembrane region" description="Helical" evidence="7">
    <location>
        <begin position="134"/>
        <end position="155"/>
    </location>
</feature>
<evidence type="ECO:0000256" key="6">
    <source>
        <dbReference type="ARBA" id="ARBA00023136"/>
    </source>
</evidence>
<sequence length="305" mass="32927">MPSERSGRHSEERAQPPAEQARNRARPEPTSRLRIGLTLRIVAVLAVMGIAIFPLYWMFVTALSSDADLFASDARLLPDFSQFGVFVDALAEGETVRWLRNSLVIATGTTALSIVLGIPLGYALSRFSFRGKALMTVVLLLTQMLPEALMVVPLFSLFNRFELLDSLVGLILANAAFVLPIAALILKGAIDGIPRELEEAGRVDGARPFTMLTRINVPLIAPSIAAAAVIAFFHAWNEYVFAVTFIYSPEMQPASVGIASFIGEVGTPVQTVMAVAFMFTLPAVGFYLFAQKYVVAGMTAGAVKG</sequence>
<feature type="transmembrane region" description="Helical" evidence="7">
    <location>
        <begin position="37"/>
        <end position="59"/>
    </location>
</feature>
<dbReference type="Gene3D" id="1.10.3720.10">
    <property type="entry name" value="MetI-like"/>
    <property type="match status" value="1"/>
</dbReference>
<dbReference type="AlphaFoldDB" id="A0A6L9S9Y1"/>
<evidence type="ECO:0000256" key="1">
    <source>
        <dbReference type="ARBA" id="ARBA00004651"/>
    </source>
</evidence>
<feature type="transmembrane region" description="Helical" evidence="7">
    <location>
        <begin position="217"/>
        <end position="236"/>
    </location>
</feature>
<feature type="domain" description="ABC transmembrane type-1" evidence="9">
    <location>
        <begin position="99"/>
        <end position="290"/>
    </location>
</feature>
<comment type="caution">
    <text evidence="10">The sequence shown here is derived from an EMBL/GenBank/DDBJ whole genome shotgun (WGS) entry which is preliminary data.</text>
</comment>
<dbReference type="SUPFAM" id="SSF161098">
    <property type="entry name" value="MetI-like"/>
    <property type="match status" value="1"/>
</dbReference>
<dbReference type="InterPro" id="IPR050901">
    <property type="entry name" value="BP-dep_ABC_trans_perm"/>
</dbReference>
<keyword evidence="6 7" id="KW-0472">Membrane</keyword>
<feature type="region of interest" description="Disordered" evidence="8">
    <location>
        <begin position="1"/>
        <end position="27"/>
    </location>
</feature>
<keyword evidence="4 7" id="KW-0812">Transmembrane</keyword>
<evidence type="ECO:0000256" key="3">
    <source>
        <dbReference type="ARBA" id="ARBA00022475"/>
    </source>
</evidence>
<evidence type="ECO:0000256" key="8">
    <source>
        <dbReference type="SAM" id="MobiDB-lite"/>
    </source>
</evidence>
<keyword evidence="2 7" id="KW-0813">Transport</keyword>
<feature type="transmembrane region" description="Helical" evidence="7">
    <location>
        <begin position="167"/>
        <end position="186"/>
    </location>
</feature>
<name>A0A6L9S9Y1_9ACTN</name>
<evidence type="ECO:0000256" key="4">
    <source>
        <dbReference type="ARBA" id="ARBA00022692"/>
    </source>
</evidence>
<dbReference type="InterPro" id="IPR000515">
    <property type="entry name" value="MetI-like"/>
</dbReference>